<evidence type="ECO:0000256" key="1">
    <source>
        <dbReference type="SAM" id="MobiDB-lite"/>
    </source>
</evidence>
<dbReference type="AlphaFoldDB" id="A0A6J4ULL1"/>
<feature type="compositionally biased region" description="Low complexity" evidence="1">
    <location>
        <begin position="1"/>
        <end position="32"/>
    </location>
</feature>
<feature type="compositionally biased region" description="Basic residues" evidence="1">
    <location>
        <begin position="77"/>
        <end position="92"/>
    </location>
</feature>
<accession>A0A6J4ULL1</accession>
<gene>
    <name evidence="2" type="ORF">AVDCRST_MAG88-797</name>
</gene>
<feature type="non-terminal residue" evidence="2">
    <location>
        <position position="103"/>
    </location>
</feature>
<feature type="non-terminal residue" evidence="2">
    <location>
        <position position="1"/>
    </location>
</feature>
<sequence>DGVCAGPAGRARRGGVAPRHARSRGSAPRAVGAGPGAVCGGPGLLARLGSALPESALRGACAAGRLAHPRRDPPRPPRPRLCRGGRRPRRGASRGAVEDPERL</sequence>
<feature type="region of interest" description="Disordered" evidence="1">
    <location>
        <begin position="1"/>
        <end position="37"/>
    </location>
</feature>
<name>A0A6J4ULL1_9BACT</name>
<proteinExistence type="predicted"/>
<dbReference type="EMBL" id="CADCWM010000280">
    <property type="protein sequence ID" value="CAA9551310.1"/>
    <property type="molecule type" value="Genomic_DNA"/>
</dbReference>
<reference evidence="2" key="1">
    <citation type="submission" date="2020-02" db="EMBL/GenBank/DDBJ databases">
        <authorList>
            <person name="Meier V. D."/>
        </authorList>
    </citation>
    <scope>NUCLEOTIDE SEQUENCE</scope>
    <source>
        <strain evidence="2">AVDCRST_MAG88</strain>
    </source>
</reference>
<organism evidence="2">
    <name type="scientific">uncultured Thermomicrobiales bacterium</name>
    <dbReference type="NCBI Taxonomy" id="1645740"/>
    <lineage>
        <taxon>Bacteria</taxon>
        <taxon>Pseudomonadati</taxon>
        <taxon>Thermomicrobiota</taxon>
        <taxon>Thermomicrobia</taxon>
        <taxon>Thermomicrobiales</taxon>
        <taxon>environmental samples</taxon>
    </lineage>
</organism>
<protein>
    <submittedName>
        <fullName evidence="2">Uncharacterized protein</fullName>
    </submittedName>
</protein>
<feature type="region of interest" description="Disordered" evidence="1">
    <location>
        <begin position="64"/>
        <end position="103"/>
    </location>
</feature>
<evidence type="ECO:0000313" key="2">
    <source>
        <dbReference type="EMBL" id="CAA9551310.1"/>
    </source>
</evidence>